<gene>
    <name evidence="2" type="ORF">ACFQ3T_07200</name>
</gene>
<evidence type="ECO:0008006" key="4">
    <source>
        <dbReference type="Google" id="ProtNLM"/>
    </source>
</evidence>
<keyword evidence="3" id="KW-1185">Reference proteome</keyword>
<feature type="signal peptide" evidence="1">
    <location>
        <begin position="1"/>
        <end position="22"/>
    </location>
</feature>
<dbReference type="RefSeq" id="WP_380721459.1">
    <property type="nucleotide sequence ID" value="NZ_JBHTLK010000022.1"/>
</dbReference>
<evidence type="ECO:0000256" key="1">
    <source>
        <dbReference type="SAM" id="SignalP"/>
    </source>
</evidence>
<sequence>MRFGGLVLVLFVLVGCTAEAPAAPQPSAATTTAAPAPDPAALQARVTEARIPDDAIARLGFQPQGSEEGAGFVVLCPDELATDGDRATVQETHSWTSPGTALQQTIIPYVRDGAAKETVDLARASLECAPIEVDGGTYTPVDELNVVDMRADAQFAMCFHKSDDDTHVCHLLLSKADMLVVLTHVGKTEGLAAMAFAIAGRAAAERLSA</sequence>
<feature type="chain" id="PRO_5046833178" description="PknH-like protein" evidence="1">
    <location>
        <begin position="23"/>
        <end position="209"/>
    </location>
</feature>
<proteinExistence type="predicted"/>
<protein>
    <recommendedName>
        <fullName evidence="4">PknH-like protein</fullName>
    </recommendedName>
</protein>
<dbReference type="PROSITE" id="PS51257">
    <property type="entry name" value="PROKAR_LIPOPROTEIN"/>
    <property type="match status" value="1"/>
</dbReference>
<accession>A0ABW3QQ23</accession>
<dbReference type="Proteomes" id="UP001597168">
    <property type="component" value="Unassembled WGS sequence"/>
</dbReference>
<dbReference type="EMBL" id="JBHTLK010000022">
    <property type="protein sequence ID" value="MFD1146905.1"/>
    <property type="molecule type" value="Genomic_DNA"/>
</dbReference>
<evidence type="ECO:0000313" key="3">
    <source>
        <dbReference type="Proteomes" id="UP001597168"/>
    </source>
</evidence>
<reference evidence="3" key="1">
    <citation type="journal article" date="2019" name="Int. J. Syst. Evol. Microbiol.">
        <title>The Global Catalogue of Microorganisms (GCM) 10K type strain sequencing project: providing services to taxonomists for standard genome sequencing and annotation.</title>
        <authorList>
            <consortium name="The Broad Institute Genomics Platform"/>
            <consortium name="The Broad Institute Genome Sequencing Center for Infectious Disease"/>
            <person name="Wu L."/>
            <person name="Ma J."/>
        </authorList>
    </citation>
    <scope>NUCLEOTIDE SEQUENCE [LARGE SCALE GENOMIC DNA]</scope>
    <source>
        <strain evidence="3">CCUG 60214</strain>
    </source>
</reference>
<organism evidence="2 3">
    <name type="scientific">Saccharothrix hoggarensis</name>
    <dbReference type="NCBI Taxonomy" id="913853"/>
    <lineage>
        <taxon>Bacteria</taxon>
        <taxon>Bacillati</taxon>
        <taxon>Actinomycetota</taxon>
        <taxon>Actinomycetes</taxon>
        <taxon>Pseudonocardiales</taxon>
        <taxon>Pseudonocardiaceae</taxon>
        <taxon>Saccharothrix</taxon>
    </lineage>
</organism>
<evidence type="ECO:0000313" key="2">
    <source>
        <dbReference type="EMBL" id="MFD1146905.1"/>
    </source>
</evidence>
<name>A0ABW3QQ23_9PSEU</name>
<keyword evidence="1" id="KW-0732">Signal</keyword>
<comment type="caution">
    <text evidence="2">The sequence shown here is derived from an EMBL/GenBank/DDBJ whole genome shotgun (WGS) entry which is preliminary data.</text>
</comment>